<evidence type="ECO:0000313" key="1">
    <source>
        <dbReference type="EMBL" id="MBP2188954.1"/>
    </source>
</evidence>
<reference evidence="1 2" key="1">
    <citation type="submission" date="2021-03" db="EMBL/GenBank/DDBJ databases">
        <title>Sequencing the genomes of 1000 actinobacteria strains.</title>
        <authorList>
            <person name="Klenk H.-P."/>
        </authorList>
    </citation>
    <scope>NUCLEOTIDE SEQUENCE [LARGE SCALE GENOMIC DNA]</scope>
    <source>
        <strain evidence="1 2">DSM 45516</strain>
    </source>
</reference>
<comment type="caution">
    <text evidence="1">The sequence shown here is derived from an EMBL/GenBank/DDBJ whole genome shotgun (WGS) entry which is preliminary data.</text>
</comment>
<accession>A0ABS4QB75</accession>
<keyword evidence="2" id="KW-1185">Reference proteome</keyword>
<dbReference type="RefSeq" id="WP_209886910.1">
    <property type="nucleotide sequence ID" value="NZ_JAGGMR010000001.1"/>
</dbReference>
<organism evidence="1 2">
    <name type="scientific">Nocardia goodfellowii</name>
    <dbReference type="NCBI Taxonomy" id="882446"/>
    <lineage>
        <taxon>Bacteria</taxon>
        <taxon>Bacillati</taxon>
        <taxon>Actinomycetota</taxon>
        <taxon>Actinomycetes</taxon>
        <taxon>Mycobacteriales</taxon>
        <taxon>Nocardiaceae</taxon>
        <taxon>Nocardia</taxon>
    </lineage>
</organism>
<sequence>MTEPMRMTDDHREEFWRRCGWAPELPAEQRRDIEHRWDDHSIDLAELFGW</sequence>
<dbReference type="Proteomes" id="UP001519325">
    <property type="component" value="Unassembled WGS sequence"/>
</dbReference>
<evidence type="ECO:0000313" key="2">
    <source>
        <dbReference type="Proteomes" id="UP001519325"/>
    </source>
</evidence>
<name>A0ABS4QB75_9NOCA</name>
<proteinExistence type="predicted"/>
<gene>
    <name evidence="1" type="ORF">BJ987_001855</name>
</gene>
<protein>
    <submittedName>
        <fullName evidence="1">Uncharacterized protein</fullName>
    </submittedName>
</protein>
<dbReference type="EMBL" id="JAGGMR010000001">
    <property type="protein sequence ID" value="MBP2188954.1"/>
    <property type="molecule type" value="Genomic_DNA"/>
</dbReference>